<dbReference type="PROSITE" id="PS00036">
    <property type="entry name" value="BZIP_BASIC"/>
    <property type="match status" value="1"/>
</dbReference>
<dbReference type="Pfam" id="PF00170">
    <property type="entry name" value="bZIP_1"/>
    <property type="match status" value="1"/>
</dbReference>
<reference evidence="5 6" key="1">
    <citation type="submission" date="2020-01" db="EMBL/GenBank/DDBJ databases">
        <title>Identification and distribution of gene clusters putatively required for synthesis of sphingolipid metabolism inhibitors in phylogenetically diverse species of the filamentous fungus Fusarium.</title>
        <authorList>
            <person name="Kim H.-S."/>
            <person name="Busman M."/>
            <person name="Brown D.W."/>
            <person name="Divon H."/>
            <person name="Uhlig S."/>
            <person name="Proctor R.H."/>
        </authorList>
    </citation>
    <scope>NUCLEOTIDE SEQUENCE [LARGE SCALE GENOMIC DNA]</scope>
    <source>
        <strain evidence="5 6">NRRL 20459</strain>
    </source>
</reference>
<name>A0A8H4L4W5_9HYPO</name>
<keyword evidence="1" id="KW-0539">Nucleus</keyword>
<gene>
    <name evidence="5" type="ORF">FALBO_10839</name>
</gene>
<feature type="region of interest" description="Disordered" evidence="3">
    <location>
        <begin position="1"/>
        <end position="20"/>
    </location>
</feature>
<keyword evidence="6" id="KW-1185">Reference proteome</keyword>
<keyword evidence="2" id="KW-0175">Coiled coil</keyword>
<sequence length="667" mass="73972">MTTSVSPTSADEEPRPQLTVSPRSDNSFYFFRYFDTFLSENQFTKWNTFSADVLDLMQHPASGPYLRDAVLSLGAMQATKLGSPEGITPNQSYKLAVHHYSQSVVGLRCALNQFSKQPGLRHSILWTTHLLGLFELMSDSTGQGWIQHLVHGTASALVATGPLAFESGPGKRFFLEIRIFEVCRAIVFNEPTFLASVEWQALSAKLEEAADVGQSHPLDTLLDIITLCSTLRVRAKTLICSLRASEPFHLPDEAHDIAAEGFRLRQALSIWKESRQSPMLPSTPGSGSSGDDDFLTLATVFHAATSIYLSGVFDYEMNHWQKMGITVPNLGEDEIQMHVSTILMLSTVILDDSKISPLLVLFPLRIAGARSWEQWQQDVILGLLGKIEWTFPVASTFKGGDSPIPPCWFILRKIGSSTSQVGASMETLPFPFSLPSTHQGTICGDTHSESSASPTGSSLSNQTTTRRKRRAAWGRELPQPRTNIPRRQRAKTADEREQREIERVLRNRRSARNSRERKRLELETLQNRVAELEEILMVYRDMNVSLLKHVEQMGQKVDIDIQRCLLPYASQYSQLPFYRGTKTVDGGQTQSSSVLDPPMEVISPLIAPEVSIPLANPLSGNDMNPFVVDDCLHRAAADLVGLSGPKHLDALDLEEKGDPMAANGLDG</sequence>
<evidence type="ECO:0000313" key="6">
    <source>
        <dbReference type="Proteomes" id="UP000554235"/>
    </source>
</evidence>
<dbReference type="InterPro" id="IPR046347">
    <property type="entry name" value="bZIP_sf"/>
</dbReference>
<evidence type="ECO:0000256" key="3">
    <source>
        <dbReference type="SAM" id="MobiDB-lite"/>
    </source>
</evidence>
<dbReference type="Gene3D" id="1.20.5.170">
    <property type="match status" value="1"/>
</dbReference>
<dbReference type="SUPFAM" id="SSF57959">
    <property type="entry name" value="Leucine zipper domain"/>
    <property type="match status" value="1"/>
</dbReference>
<evidence type="ECO:0000256" key="2">
    <source>
        <dbReference type="SAM" id="Coils"/>
    </source>
</evidence>
<dbReference type="OrthoDB" id="194358at2759"/>
<feature type="domain" description="BZIP" evidence="4">
    <location>
        <begin position="497"/>
        <end position="534"/>
    </location>
</feature>
<evidence type="ECO:0000313" key="5">
    <source>
        <dbReference type="EMBL" id="KAF4462351.1"/>
    </source>
</evidence>
<dbReference type="PANTHER" id="PTHR38111:SF2">
    <property type="entry name" value="FINGER DOMAIN PROTEIN, PUTATIVE (AFU_ORTHOLOGUE AFUA_1G01560)-RELATED"/>
    <property type="match status" value="1"/>
</dbReference>
<dbReference type="InterPro" id="IPR053178">
    <property type="entry name" value="Osmoadaptation_assoc"/>
</dbReference>
<dbReference type="PROSITE" id="PS50217">
    <property type="entry name" value="BZIP"/>
    <property type="match status" value="1"/>
</dbReference>
<feature type="region of interest" description="Disordered" evidence="3">
    <location>
        <begin position="439"/>
        <end position="501"/>
    </location>
</feature>
<dbReference type="InterPro" id="IPR021858">
    <property type="entry name" value="Fun_TF"/>
</dbReference>
<accession>A0A8H4L4W5</accession>
<evidence type="ECO:0000256" key="1">
    <source>
        <dbReference type="ARBA" id="ARBA00023242"/>
    </source>
</evidence>
<dbReference type="GO" id="GO:0003700">
    <property type="term" value="F:DNA-binding transcription factor activity"/>
    <property type="evidence" value="ECO:0007669"/>
    <property type="project" value="InterPro"/>
</dbReference>
<protein>
    <recommendedName>
        <fullName evidence="4">BZIP domain-containing protein</fullName>
    </recommendedName>
</protein>
<dbReference type="Proteomes" id="UP000554235">
    <property type="component" value="Unassembled WGS sequence"/>
</dbReference>
<dbReference type="PANTHER" id="PTHR38111">
    <property type="entry name" value="ZN(2)-C6 FUNGAL-TYPE DOMAIN-CONTAINING PROTEIN-RELATED"/>
    <property type="match status" value="1"/>
</dbReference>
<feature type="coiled-coil region" evidence="2">
    <location>
        <begin position="508"/>
        <end position="542"/>
    </location>
</feature>
<organism evidence="5 6">
    <name type="scientific">Fusarium albosuccineum</name>
    <dbReference type="NCBI Taxonomy" id="1237068"/>
    <lineage>
        <taxon>Eukaryota</taxon>
        <taxon>Fungi</taxon>
        <taxon>Dikarya</taxon>
        <taxon>Ascomycota</taxon>
        <taxon>Pezizomycotina</taxon>
        <taxon>Sordariomycetes</taxon>
        <taxon>Hypocreomycetidae</taxon>
        <taxon>Hypocreales</taxon>
        <taxon>Nectriaceae</taxon>
        <taxon>Fusarium</taxon>
        <taxon>Fusarium decemcellulare species complex</taxon>
    </lineage>
</organism>
<dbReference type="SMART" id="SM00338">
    <property type="entry name" value="BRLZ"/>
    <property type="match status" value="1"/>
</dbReference>
<dbReference type="Pfam" id="PF11951">
    <property type="entry name" value="Fungal_trans_2"/>
    <property type="match status" value="1"/>
</dbReference>
<comment type="caution">
    <text evidence="5">The sequence shown here is derived from an EMBL/GenBank/DDBJ whole genome shotgun (WGS) entry which is preliminary data.</text>
</comment>
<evidence type="ECO:0000259" key="4">
    <source>
        <dbReference type="PROSITE" id="PS50217"/>
    </source>
</evidence>
<proteinExistence type="predicted"/>
<dbReference type="InterPro" id="IPR004827">
    <property type="entry name" value="bZIP"/>
</dbReference>
<feature type="compositionally biased region" description="Basic and acidic residues" evidence="3">
    <location>
        <begin position="491"/>
        <end position="501"/>
    </location>
</feature>
<dbReference type="AlphaFoldDB" id="A0A8H4L4W5"/>
<dbReference type="EMBL" id="JAADYS010001548">
    <property type="protein sequence ID" value="KAF4462351.1"/>
    <property type="molecule type" value="Genomic_DNA"/>
</dbReference>
<feature type="compositionally biased region" description="Polar residues" evidence="3">
    <location>
        <begin position="449"/>
        <end position="464"/>
    </location>
</feature>